<dbReference type="InterPro" id="IPR013740">
    <property type="entry name" value="Redoxin"/>
</dbReference>
<dbReference type="Pfam" id="PF08534">
    <property type="entry name" value="Redoxin"/>
    <property type="match status" value="1"/>
</dbReference>
<evidence type="ECO:0000313" key="6">
    <source>
        <dbReference type="Proteomes" id="UP001142592"/>
    </source>
</evidence>
<dbReference type="PANTHER" id="PTHR42852">
    <property type="entry name" value="THIOL:DISULFIDE INTERCHANGE PROTEIN DSBE"/>
    <property type="match status" value="1"/>
</dbReference>
<dbReference type="GO" id="GO:0030313">
    <property type="term" value="C:cell envelope"/>
    <property type="evidence" value="ECO:0007669"/>
    <property type="project" value="UniProtKB-SubCell"/>
</dbReference>
<dbReference type="EMBL" id="JAPJUH010000002">
    <property type="protein sequence ID" value="MCX3264746.1"/>
    <property type="molecule type" value="Genomic_DNA"/>
</dbReference>
<dbReference type="InterPro" id="IPR013766">
    <property type="entry name" value="Thioredoxin_domain"/>
</dbReference>
<dbReference type="PROSITE" id="PS51352">
    <property type="entry name" value="THIOREDOXIN_2"/>
    <property type="match status" value="1"/>
</dbReference>
<dbReference type="AlphaFoldDB" id="A0A9X3I8H1"/>
<keyword evidence="2" id="KW-0201">Cytochrome c-type biogenesis</keyword>
<dbReference type="Gene3D" id="3.40.30.10">
    <property type="entry name" value="Glutaredoxin"/>
    <property type="match status" value="1"/>
</dbReference>
<evidence type="ECO:0000256" key="2">
    <source>
        <dbReference type="ARBA" id="ARBA00022748"/>
    </source>
</evidence>
<evidence type="ECO:0000256" key="1">
    <source>
        <dbReference type="ARBA" id="ARBA00004196"/>
    </source>
</evidence>
<keyword evidence="6" id="KW-1185">Reference proteome</keyword>
<sequence length="139" mass="15731">MDLGGIRFQDINGKNVDLGALKGKVIFLNFWATWCPPCRAEMPSINKLYTQFKDDKNVVFIFADADGDLEKSVKFMANRKYQMPVFKVTSSVPDQIFSGALPTTVIFDKQGRLSFRHEGIANYADKKIVDFLNKLIVSD</sequence>
<evidence type="ECO:0000313" key="5">
    <source>
        <dbReference type="EMBL" id="MCX3264746.1"/>
    </source>
</evidence>
<gene>
    <name evidence="5" type="ORF">OQZ29_08330</name>
</gene>
<name>A0A9X3I8H1_9SPHI</name>
<feature type="domain" description="Thioredoxin" evidence="4">
    <location>
        <begin position="1"/>
        <end position="137"/>
    </location>
</feature>
<protein>
    <submittedName>
        <fullName evidence="5">TlpA disulfide reductase family protein</fullName>
    </submittedName>
</protein>
<comment type="caution">
    <text evidence="5">The sequence shown here is derived from an EMBL/GenBank/DDBJ whole genome shotgun (WGS) entry which is preliminary data.</text>
</comment>
<reference evidence="5" key="1">
    <citation type="submission" date="2022-11" db="EMBL/GenBank/DDBJ databases">
        <authorList>
            <person name="Graham C."/>
            <person name="Newman J.D."/>
        </authorList>
    </citation>
    <scope>NUCLEOTIDE SEQUENCE</scope>
    <source>
        <strain evidence="5">DSM 19486</strain>
    </source>
</reference>
<accession>A0A9X3I8H1</accession>
<dbReference type="CDD" id="cd02966">
    <property type="entry name" value="TlpA_like_family"/>
    <property type="match status" value="1"/>
</dbReference>
<dbReference type="InterPro" id="IPR017937">
    <property type="entry name" value="Thioredoxin_CS"/>
</dbReference>
<dbReference type="PANTHER" id="PTHR42852:SF13">
    <property type="entry name" value="PROTEIN DIPZ"/>
    <property type="match status" value="1"/>
</dbReference>
<dbReference type="InterPro" id="IPR050553">
    <property type="entry name" value="Thioredoxin_ResA/DsbE_sf"/>
</dbReference>
<dbReference type="PROSITE" id="PS00194">
    <property type="entry name" value="THIOREDOXIN_1"/>
    <property type="match status" value="1"/>
</dbReference>
<comment type="subcellular location">
    <subcellularLocation>
        <location evidence="1">Cell envelope</location>
    </subcellularLocation>
</comment>
<evidence type="ECO:0000256" key="3">
    <source>
        <dbReference type="ARBA" id="ARBA00023284"/>
    </source>
</evidence>
<dbReference type="SUPFAM" id="SSF52833">
    <property type="entry name" value="Thioredoxin-like"/>
    <property type="match status" value="1"/>
</dbReference>
<evidence type="ECO:0000259" key="4">
    <source>
        <dbReference type="PROSITE" id="PS51352"/>
    </source>
</evidence>
<dbReference type="GO" id="GO:0017004">
    <property type="term" value="P:cytochrome complex assembly"/>
    <property type="evidence" value="ECO:0007669"/>
    <property type="project" value="UniProtKB-KW"/>
</dbReference>
<keyword evidence="3" id="KW-0676">Redox-active center</keyword>
<dbReference type="GO" id="GO:0016491">
    <property type="term" value="F:oxidoreductase activity"/>
    <property type="evidence" value="ECO:0007669"/>
    <property type="project" value="InterPro"/>
</dbReference>
<proteinExistence type="predicted"/>
<organism evidence="5 6">
    <name type="scientific">Pedobacter agri</name>
    <dbReference type="NCBI Taxonomy" id="454586"/>
    <lineage>
        <taxon>Bacteria</taxon>
        <taxon>Pseudomonadati</taxon>
        <taxon>Bacteroidota</taxon>
        <taxon>Sphingobacteriia</taxon>
        <taxon>Sphingobacteriales</taxon>
        <taxon>Sphingobacteriaceae</taxon>
        <taxon>Pedobacter</taxon>
    </lineage>
</organism>
<dbReference type="Proteomes" id="UP001142592">
    <property type="component" value="Unassembled WGS sequence"/>
</dbReference>
<dbReference type="InterPro" id="IPR036249">
    <property type="entry name" value="Thioredoxin-like_sf"/>
</dbReference>